<dbReference type="SUPFAM" id="SSF48695">
    <property type="entry name" value="Multiheme cytochromes"/>
    <property type="match status" value="1"/>
</dbReference>
<sequence length="129" mass="14242">MRKFWLLLALAAASVAVGGFVSAEQGSISSASDTSVSKWKGNACVEPTPVMRREHMDFLLGQRDETMRQGIRTGPYSLKACVECHVQKDKQGRMIPVNASKQFCQKCHQYTAVSIDCFECHAAILSTEE</sequence>
<name>A0A450UH30_9GAMM</name>
<dbReference type="InterPro" id="IPR036280">
    <property type="entry name" value="Multihaem_cyt_sf"/>
</dbReference>
<evidence type="ECO:0000313" key="3">
    <source>
        <dbReference type="EMBL" id="VFJ92877.1"/>
    </source>
</evidence>
<evidence type="ECO:0000313" key="2">
    <source>
        <dbReference type="EMBL" id="VFJ91852.1"/>
    </source>
</evidence>
<evidence type="ECO:0000313" key="4">
    <source>
        <dbReference type="EMBL" id="VFJ99701.1"/>
    </source>
</evidence>
<dbReference type="Gene3D" id="3.90.10.10">
    <property type="entry name" value="Cytochrome C3"/>
    <property type="match status" value="1"/>
</dbReference>
<feature type="chain" id="PRO_5036113411" evidence="1">
    <location>
        <begin position="24"/>
        <end position="129"/>
    </location>
</feature>
<dbReference type="AlphaFoldDB" id="A0A450UH30"/>
<gene>
    <name evidence="2" type="ORF">BECKH772A_GA0070896_1003511</name>
    <name evidence="3" type="ORF">BECKH772B_GA0070898_1003511</name>
    <name evidence="4" type="ORF">BECKH772C_GA0070978_1003411</name>
</gene>
<evidence type="ECO:0000256" key="1">
    <source>
        <dbReference type="SAM" id="SignalP"/>
    </source>
</evidence>
<feature type="signal peptide" evidence="1">
    <location>
        <begin position="1"/>
        <end position="23"/>
    </location>
</feature>
<proteinExistence type="predicted"/>
<accession>A0A450UH30</accession>
<dbReference type="EMBL" id="CAADFI010000035">
    <property type="protein sequence ID" value="VFJ92877.1"/>
    <property type="molecule type" value="Genomic_DNA"/>
</dbReference>
<keyword evidence="1" id="KW-0732">Signal</keyword>
<dbReference type="EMBL" id="CAADFJ010000034">
    <property type="protein sequence ID" value="VFJ99701.1"/>
    <property type="molecule type" value="Genomic_DNA"/>
</dbReference>
<organism evidence="2">
    <name type="scientific">Candidatus Kentrum eta</name>
    <dbReference type="NCBI Taxonomy" id="2126337"/>
    <lineage>
        <taxon>Bacteria</taxon>
        <taxon>Pseudomonadati</taxon>
        <taxon>Pseudomonadota</taxon>
        <taxon>Gammaproteobacteria</taxon>
        <taxon>Candidatus Kentrum</taxon>
    </lineage>
</organism>
<reference evidence="2" key="1">
    <citation type="submission" date="2019-02" db="EMBL/GenBank/DDBJ databases">
        <authorList>
            <person name="Gruber-Vodicka R. H."/>
            <person name="Seah K. B. B."/>
        </authorList>
    </citation>
    <scope>NUCLEOTIDE SEQUENCE</scope>
    <source>
        <strain evidence="4">BECK_SA2B12</strain>
        <strain evidence="2">BECK_SA2B15</strain>
        <strain evidence="3">BECK_SA2B20</strain>
    </source>
</reference>
<protein>
    <submittedName>
        <fullName evidence="2">Uncharacterized protein</fullName>
    </submittedName>
</protein>
<dbReference type="EMBL" id="CAADFG010000035">
    <property type="protein sequence ID" value="VFJ91852.1"/>
    <property type="molecule type" value="Genomic_DNA"/>
</dbReference>